<evidence type="ECO:0000313" key="1">
    <source>
        <dbReference type="EMBL" id="RNA01907.1"/>
    </source>
</evidence>
<reference evidence="1 2" key="1">
    <citation type="journal article" date="2018" name="Sci. Rep.">
        <title>Genomic signatures of local adaptation to the degree of environmental predictability in rotifers.</title>
        <authorList>
            <person name="Franch-Gras L."/>
            <person name="Hahn C."/>
            <person name="Garcia-Roger E.M."/>
            <person name="Carmona M.J."/>
            <person name="Serra M."/>
            <person name="Gomez A."/>
        </authorList>
    </citation>
    <scope>NUCLEOTIDE SEQUENCE [LARGE SCALE GENOMIC DNA]</scope>
    <source>
        <strain evidence="1">HYR1</strain>
    </source>
</reference>
<comment type="caution">
    <text evidence="1">The sequence shown here is derived from an EMBL/GenBank/DDBJ whole genome shotgun (WGS) entry which is preliminary data.</text>
</comment>
<sequence>MNKGDIKINEASEHFAMVLYLLSPVLDNIERSEVLRMEFLFIPICSCQEHELIINSRCELSA</sequence>
<gene>
    <name evidence="1" type="ORF">BpHYR1_023302</name>
</gene>
<dbReference type="EMBL" id="REGN01009125">
    <property type="protein sequence ID" value="RNA01907.1"/>
    <property type="molecule type" value="Genomic_DNA"/>
</dbReference>
<accession>A0A3M7PRX9</accession>
<keyword evidence="2" id="KW-1185">Reference proteome</keyword>
<name>A0A3M7PRX9_BRAPC</name>
<proteinExistence type="predicted"/>
<organism evidence="1 2">
    <name type="scientific">Brachionus plicatilis</name>
    <name type="common">Marine rotifer</name>
    <name type="synonym">Brachionus muelleri</name>
    <dbReference type="NCBI Taxonomy" id="10195"/>
    <lineage>
        <taxon>Eukaryota</taxon>
        <taxon>Metazoa</taxon>
        <taxon>Spiralia</taxon>
        <taxon>Gnathifera</taxon>
        <taxon>Rotifera</taxon>
        <taxon>Eurotatoria</taxon>
        <taxon>Monogononta</taxon>
        <taxon>Pseudotrocha</taxon>
        <taxon>Ploima</taxon>
        <taxon>Brachionidae</taxon>
        <taxon>Brachionus</taxon>
    </lineage>
</organism>
<protein>
    <submittedName>
        <fullName evidence="1">Uncharacterized protein</fullName>
    </submittedName>
</protein>
<dbReference type="Proteomes" id="UP000276133">
    <property type="component" value="Unassembled WGS sequence"/>
</dbReference>
<evidence type="ECO:0000313" key="2">
    <source>
        <dbReference type="Proteomes" id="UP000276133"/>
    </source>
</evidence>
<dbReference type="AlphaFoldDB" id="A0A3M7PRX9"/>